<proteinExistence type="predicted"/>
<sequence>MAMYKLKSEQDRLCEWLSQDSSHIIKQCGDILSLNEFLEIQNQTCAPNKMQTLLKIIIQKGEETCQMFVDILRKNQEHYHQLQQFFNPTQCAESPTVAADSGSVVTTRRITGTKGKSLNITTDVSGSGSSQPGNIAGQVEQAHYIASGNSVICADNICNASIDGDINLSVTVNTSQVHSGRVNESLPSSQEPAVKMIRKHKDKLIACLMADCTFILNCVHTRDIITDREYQNLKDISQSEKTVINLLDLVMCKGQQSCTCLLEVLRESEVLKTYPQLRDIIKKTL</sequence>
<dbReference type="InterPro" id="IPR001315">
    <property type="entry name" value="CARD"/>
</dbReference>
<dbReference type="InterPro" id="IPR037939">
    <property type="entry name" value="CRADD"/>
</dbReference>
<evidence type="ECO:0000259" key="1">
    <source>
        <dbReference type="PROSITE" id="PS50209"/>
    </source>
</evidence>
<keyword evidence="3" id="KW-1185">Reference proteome</keyword>
<reference evidence="3" key="2">
    <citation type="submission" date="2019-02" db="EMBL/GenBank/DDBJ databases">
        <title>Opniocepnalus argus Var Kimnra genome.</title>
        <authorList>
            <person name="Zhou C."/>
            <person name="Xiao S."/>
        </authorList>
    </citation>
    <scope>NUCLEOTIDE SEQUENCE [LARGE SCALE GENOMIC DNA]</scope>
</reference>
<dbReference type="SUPFAM" id="SSF47986">
    <property type="entry name" value="DEATH domain"/>
    <property type="match status" value="2"/>
</dbReference>
<dbReference type="Gene3D" id="1.10.533.10">
    <property type="entry name" value="Death Domain, Fas"/>
    <property type="match status" value="2"/>
</dbReference>
<dbReference type="GO" id="GO:0042981">
    <property type="term" value="P:regulation of apoptotic process"/>
    <property type="evidence" value="ECO:0007669"/>
    <property type="project" value="InterPro"/>
</dbReference>
<protein>
    <recommendedName>
        <fullName evidence="1">CARD domain-containing protein</fullName>
    </recommendedName>
</protein>
<dbReference type="InterPro" id="IPR011029">
    <property type="entry name" value="DEATH-like_dom_sf"/>
</dbReference>
<dbReference type="CDD" id="cd01671">
    <property type="entry name" value="CARD"/>
    <property type="match status" value="2"/>
</dbReference>
<reference evidence="2 3" key="1">
    <citation type="submission" date="2019-02" db="EMBL/GenBank/DDBJ databases">
        <title>Opniocepnalus argus genome.</title>
        <authorList>
            <person name="Zhou C."/>
            <person name="Xiao S."/>
        </authorList>
    </citation>
    <scope>NUCLEOTIDE SEQUENCE [LARGE SCALE GENOMIC DNA]</scope>
    <source>
        <strain evidence="2">OARG1902GOOAL</strain>
        <tissue evidence="2">Muscle</tissue>
    </source>
</reference>
<dbReference type="PANTHER" id="PTHR15034:SF5">
    <property type="entry name" value="DEATH DOMAIN-CONTAINING PROTEIN CRADD"/>
    <property type="match status" value="1"/>
</dbReference>
<gene>
    <name evidence="2" type="ORF">EXN66_Car010799</name>
</gene>
<evidence type="ECO:0000313" key="3">
    <source>
        <dbReference type="Proteomes" id="UP000503349"/>
    </source>
</evidence>
<dbReference type="PROSITE" id="PS50209">
    <property type="entry name" value="CARD"/>
    <property type="match status" value="1"/>
</dbReference>
<dbReference type="Proteomes" id="UP000503349">
    <property type="component" value="Chromosome 10"/>
</dbReference>
<dbReference type="PANTHER" id="PTHR15034">
    <property type="entry name" value="DEATH DOMAIN-CONTAINING PROTEIN CRADD"/>
    <property type="match status" value="1"/>
</dbReference>
<dbReference type="GO" id="GO:0070513">
    <property type="term" value="F:death domain binding"/>
    <property type="evidence" value="ECO:0007669"/>
    <property type="project" value="InterPro"/>
</dbReference>
<feature type="domain" description="CARD" evidence="1">
    <location>
        <begin position="189"/>
        <end position="269"/>
    </location>
</feature>
<evidence type="ECO:0000313" key="2">
    <source>
        <dbReference type="EMBL" id="KAF3695123.1"/>
    </source>
</evidence>
<accession>A0A6G1PY56</accession>
<dbReference type="EMBL" id="CM015721">
    <property type="protein sequence ID" value="KAF3695123.1"/>
    <property type="molecule type" value="Genomic_DNA"/>
</dbReference>
<organism evidence="2 3">
    <name type="scientific">Channa argus</name>
    <name type="common">Northern snakehead</name>
    <name type="synonym">Ophicephalus argus</name>
    <dbReference type="NCBI Taxonomy" id="215402"/>
    <lineage>
        <taxon>Eukaryota</taxon>
        <taxon>Metazoa</taxon>
        <taxon>Chordata</taxon>
        <taxon>Craniata</taxon>
        <taxon>Vertebrata</taxon>
        <taxon>Euteleostomi</taxon>
        <taxon>Actinopterygii</taxon>
        <taxon>Neopterygii</taxon>
        <taxon>Teleostei</taxon>
        <taxon>Neoteleostei</taxon>
        <taxon>Acanthomorphata</taxon>
        <taxon>Anabantaria</taxon>
        <taxon>Anabantiformes</taxon>
        <taxon>Channoidei</taxon>
        <taxon>Channidae</taxon>
        <taxon>Channa</taxon>
    </lineage>
</organism>
<dbReference type="AlphaFoldDB" id="A0A6G1PY56"/>
<dbReference type="GO" id="GO:0002020">
    <property type="term" value="F:protease binding"/>
    <property type="evidence" value="ECO:0007669"/>
    <property type="project" value="InterPro"/>
</dbReference>
<name>A0A6G1PY56_CHAAH</name>
<dbReference type="Pfam" id="PF00619">
    <property type="entry name" value="CARD"/>
    <property type="match status" value="2"/>
</dbReference>